<dbReference type="InterPro" id="IPR003738">
    <property type="entry name" value="SRAP"/>
</dbReference>
<name>A0ABV7IXB1_9RHOB</name>
<reference evidence="10" key="1">
    <citation type="journal article" date="2019" name="Int. J. Syst. Evol. Microbiol.">
        <title>The Global Catalogue of Microorganisms (GCM) 10K type strain sequencing project: providing services to taxonomists for standard genome sequencing and annotation.</title>
        <authorList>
            <consortium name="The Broad Institute Genomics Platform"/>
            <consortium name="The Broad Institute Genome Sequencing Center for Infectious Disease"/>
            <person name="Wu L."/>
            <person name="Ma J."/>
        </authorList>
    </citation>
    <scope>NUCLEOTIDE SEQUENCE [LARGE SCALE GENOMIC DNA]</scope>
    <source>
        <strain evidence="10">KCTC 52039</strain>
    </source>
</reference>
<evidence type="ECO:0000313" key="10">
    <source>
        <dbReference type="Proteomes" id="UP001595547"/>
    </source>
</evidence>
<dbReference type="InterPro" id="IPR036590">
    <property type="entry name" value="SRAP-like"/>
</dbReference>
<proteinExistence type="inferred from homology"/>
<evidence type="ECO:0000256" key="4">
    <source>
        <dbReference type="ARBA" id="ARBA00022801"/>
    </source>
</evidence>
<dbReference type="EMBL" id="JBHRTO010000001">
    <property type="protein sequence ID" value="MFC3179474.1"/>
    <property type="molecule type" value="Genomic_DNA"/>
</dbReference>
<evidence type="ECO:0000256" key="8">
    <source>
        <dbReference type="RuleBase" id="RU364100"/>
    </source>
</evidence>
<dbReference type="SUPFAM" id="SSF143081">
    <property type="entry name" value="BB1717-like"/>
    <property type="match status" value="1"/>
</dbReference>
<evidence type="ECO:0000256" key="5">
    <source>
        <dbReference type="ARBA" id="ARBA00023124"/>
    </source>
</evidence>
<comment type="caution">
    <text evidence="9">The sequence shown here is derived from an EMBL/GenBank/DDBJ whole genome shotgun (WGS) entry which is preliminary data.</text>
</comment>
<keyword evidence="7" id="KW-0456">Lyase</keyword>
<evidence type="ECO:0000256" key="1">
    <source>
        <dbReference type="ARBA" id="ARBA00008136"/>
    </source>
</evidence>
<sequence length="316" mass="34676">MTRRTTPQSKIDDGAFPVRVFIKVPGRGFGSMMAPMHSWLDRHVGRANFAIHGGSRSGVGDTIAAYFRDPKDATGFLTAFPTLELADGTIQPGYYSPNAPRGNAAVEDVEVCNLYNQTMAVDAMRQLFAGLENRTGNLEPGDIYPDRLAPIIRHRPDGLELVRARWGMPSPPSVLKTARDPGVTNVRNLASPHWRRWLGPAHRCLVPVTSFAEPKPGGNQWFGPAEEGTPMFFAGIEVRGWKSLRKVKDGETVDDLFAFLTCAPNAEVGSVHPKAMPVILTKPAEWETWLGVPFEMAALLQRPLPDGALRRLNGSL</sequence>
<protein>
    <recommendedName>
        <fullName evidence="8">Abasic site processing protein</fullName>
        <ecNumber evidence="8">3.4.-.-</ecNumber>
    </recommendedName>
</protein>
<evidence type="ECO:0000256" key="2">
    <source>
        <dbReference type="ARBA" id="ARBA00022670"/>
    </source>
</evidence>
<dbReference type="Gene3D" id="3.90.1680.20">
    <property type="match status" value="2"/>
</dbReference>
<evidence type="ECO:0000256" key="3">
    <source>
        <dbReference type="ARBA" id="ARBA00022763"/>
    </source>
</evidence>
<accession>A0ABV7IXB1</accession>
<evidence type="ECO:0000256" key="7">
    <source>
        <dbReference type="ARBA" id="ARBA00023239"/>
    </source>
</evidence>
<dbReference type="RefSeq" id="WP_380071120.1">
    <property type="nucleotide sequence ID" value="NZ_JBHRTO010000001.1"/>
</dbReference>
<evidence type="ECO:0000256" key="6">
    <source>
        <dbReference type="ARBA" id="ARBA00023125"/>
    </source>
</evidence>
<dbReference type="Proteomes" id="UP001595547">
    <property type="component" value="Unassembled WGS sequence"/>
</dbReference>
<dbReference type="PANTHER" id="PTHR13604:SF0">
    <property type="entry name" value="ABASIC SITE PROCESSING PROTEIN HMCES"/>
    <property type="match status" value="1"/>
</dbReference>
<dbReference type="GO" id="GO:0016787">
    <property type="term" value="F:hydrolase activity"/>
    <property type="evidence" value="ECO:0007669"/>
    <property type="project" value="UniProtKB-KW"/>
</dbReference>
<keyword evidence="4 8" id="KW-0378">Hydrolase</keyword>
<keyword evidence="2 8" id="KW-0645">Protease</keyword>
<evidence type="ECO:0000313" key="9">
    <source>
        <dbReference type="EMBL" id="MFC3179474.1"/>
    </source>
</evidence>
<keyword evidence="3" id="KW-0227">DNA damage</keyword>
<keyword evidence="6" id="KW-0238">DNA-binding</keyword>
<dbReference type="EC" id="3.4.-.-" evidence="8"/>
<gene>
    <name evidence="9" type="ORF">ACFOGH_00585</name>
</gene>
<dbReference type="PANTHER" id="PTHR13604">
    <property type="entry name" value="DC12-RELATED"/>
    <property type="match status" value="1"/>
</dbReference>
<comment type="similarity">
    <text evidence="1 8">Belongs to the SOS response-associated peptidase family.</text>
</comment>
<organism evidence="9 10">
    <name type="scientific">Cypionkella sinensis</name>
    <dbReference type="NCBI Taxonomy" id="1756043"/>
    <lineage>
        <taxon>Bacteria</taxon>
        <taxon>Pseudomonadati</taxon>
        <taxon>Pseudomonadota</taxon>
        <taxon>Alphaproteobacteria</taxon>
        <taxon>Rhodobacterales</taxon>
        <taxon>Paracoccaceae</taxon>
        <taxon>Cypionkella</taxon>
    </lineage>
</organism>
<keyword evidence="5" id="KW-0190">Covalent protein-DNA linkage</keyword>
<keyword evidence="10" id="KW-1185">Reference proteome</keyword>
<dbReference type="Pfam" id="PF02586">
    <property type="entry name" value="SRAP"/>
    <property type="match status" value="1"/>
</dbReference>